<keyword evidence="2" id="KW-1185">Reference proteome</keyword>
<accession>A0ACC1YD94</accession>
<dbReference type="Proteomes" id="UP001164539">
    <property type="component" value="Chromosome 4"/>
</dbReference>
<sequence>MEGMKMRVVFMAMVIVLMGVSSAAEAEGPAPIPTSDATTVFVPAMFASLAALAFGILF</sequence>
<evidence type="ECO:0000313" key="2">
    <source>
        <dbReference type="Proteomes" id="UP001164539"/>
    </source>
</evidence>
<gene>
    <name evidence="1" type="ORF">OWV82_008970</name>
</gene>
<name>A0ACC1YD94_MELAZ</name>
<comment type="caution">
    <text evidence="1">The sequence shown here is derived from an EMBL/GenBank/DDBJ whole genome shotgun (WGS) entry which is preliminary data.</text>
</comment>
<dbReference type="EMBL" id="CM051397">
    <property type="protein sequence ID" value="KAJ4721258.1"/>
    <property type="molecule type" value="Genomic_DNA"/>
</dbReference>
<protein>
    <submittedName>
        <fullName evidence="1">Arabinogalactan protein 12</fullName>
    </submittedName>
</protein>
<reference evidence="1 2" key="1">
    <citation type="journal article" date="2023" name="Science">
        <title>Complex scaffold remodeling in plant triterpene biosynthesis.</title>
        <authorList>
            <person name="De La Pena R."/>
            <person name="Hodgson H."/>
            <person name="Liu J.C."/>
            <person name="Stephenson M.J."/>
            <person name="Martin A.C."/>
            <person name="Owen C."/>
            <person name="Harkess A."/>
            <person name="Leebens-Mack J."/>
            <person name="Jimenez L.E."/>
            <person name="Osbourn A."/>
            <person name="Sattely E.S."/>
        </authorList>
    </citation>
    <scope>NUCLEOTIDE SEQUENCE [LARGE SCALE GENOMIC DNA]</scope>
    <source>
        <strain evidence="2">cv. JPN11</strain>
        <tissue evidence="1">Leaf</tissue>
    </source>
</reference>
<proteinExistence type="predicted"/>
<evidence type="ECO:0000313" key="1">
    <source>
        <dbReference type="EMBL" id="KAJ4721258.1"/>
    </source>
</evidence>
<organism evidence="1 2">
    <name type="scientific">Melia azedarach</name>
    <name type="common">Chinaberry tree</name>
    <dbReference type="NCBI Taxonomy" id="155640"/>
    <lineage>
        <taxon>Eukaryota</taxon>
        <taxon>Viridiplantae</taxon>
        <taxon>Streptophyta</taxon>
        <taxon>Embryophyta</taxon>
        <taxon>Tracheophyta</taxon>
        <taxon>Spermatophyta</taxon>
        <taxon>Magnoliopsida</taxon>
        <taxon>eudicotyledons</taxon>
        <taxon>Gunneridae</taxon>
        <taxon>Pentapetalae</taxon>
        <taxon>rosids</taxon>
        <taxon>malvids</taxon>
        <taxon>Sapindales</taxon>
        <taxon>Meliaceae</taxon>
        <taxon>Melia</taxon>
    </lineage>
</organism>